<feature type="domain" description="Type II secretion system protein GspF" evidence="7">
    <location>
        <begin position="74"/>
        <end position="204"/>
    </location>
</feature>
<reference evidence="8" key="1">
    <citation type="journal article" date="2022" name="Cell">
        <title>Design, construction, and in vivo augmentation of a complex gut microbiome.</title>
        <authorList>
            <person name="Cheng A.G."/>
            <person name="Ho P.Y."/>
            <person name="Aranda-Diaz A."/>
            <person name="Jain S."/>
            <person name="Yu F.B."/>
            <person name="Meng X."/>
            <person name="Wang M."/>
            <person name="Iakiviak M."/>
            <person name="Nagashima K."/>
            <person name="Zhao A."/>
            <person name="Murugkar P."/>
            <person name="Patil A."/>
            <person name="Atabakhsh K."/>
            <person name="Weakley A."/>
            <person name="Yan J."/>
            <person name="Brumbaugh A.R."/>
            <person name="Higginbottom S."/>
            <person name="Dimas A."/>
            <person name="Shiver A.L."/>
            <person name="Deutschbauer A."/>
            <person name="Neff N."/>
            <person name="Sonnenburg J.L."/>
            <person name="Huang K.C."/>
            <person name="Fischbach M.A."/>
        </authorList>
    </citation>
    <scope>NUCLEOTIDE SEQUENCE</scope>
    <source>
        <strain evidence="8">DSM 19829</strain>
    </source>
</reference>
<evidence type="ECO:0000256" key="3">
    <source>
        <dbReference type="ARBA" id="ARBA00022692"/>
    </source>
</evidence>
<feature type="transmembrane region" description="Helical" evidence="6">
    <location>
        <begin position="214"/>
        <end position="237"/>
    </location>
</feature>
<comment type="subcellular location">
    <subcellularLocation>
        <location evidence="1">Cell membrane</location>
        <topology evidence="1">Multi-pass membrane protein</topology>
    </subcellularLocation>
</comment>
<evidence type="ECO:0000256" key="6">
    <source>
        <dbReference type="SAM" id="Phobius"/>
    </source>
</evidence>
<evidence type="ECO:0000256" key="1">
    <source>
        <dbReference type="ARBA" id="ARBA00004651"/>
    </source>
</evidence>
<name>A0ABY5VKZ9_9FIRM</name>
<keyword evidence="3 6" id="KW-0812">Transmembrane</keyword>
<organism evidence="8 9">
    <name type="scientific">Ruminococcus gauvreauii</name>
    <dbReference type="NCBI Taxonomy" id="438033"/>
    <lineage>
        <taxon>Bacteria</taxon>
        <taxon>Bacillati</taxon>
        <taxon>Bacillota</taxon>
        <taxon>Clostridia</taxon>
        <taxon>Eubacteriales</taxon>
        <taxon>Oscillospiraceae</taxon>
        <taxon>Ruminococcus</taxon>
    </lineage>
</organism>
<gene>
    <name evidence="8" type="ORF">NQ502_06595</name>
</gene>
<feature type="transmembrane region" description="Helical" evidence="6">
    <location>
        <begin position="37"/>
        <end position="53"/>
    </location>
</feature>
<dbReference type="InterPro" id="IPR018076">
    <property type="entry name" value="T2SS_GspF_dom"/>
</dbReference>
<keyword evidence="5 6" id="KW-0472">Membrane</keyword>
<evidence type="ECO:0000313" key="9">
    <source>
        <dbReference type="Proteomes" id="UP001060164"/>
    </source>
</evidence>
<dbReference type="PANTHER" id="PTHR35007:SF1">
    <property type="entry name" value="PILUS ASSEMBLY PROTEIN"/>
    <property type="match status" value="1"/>
</dbReference>
<evidence type="ECO:0000256" key="4">
    <source>
        <dbReference type="ARBA" id="ARBA00022989"/>
    </source>
</evidence>
<evidence type="ECO:0000259" key="7">
    <source>
        <dbReference type="Pfam" id="PF00482"/>
    </source>
</evidence>
<proteinExistence type="predicted"/>
<dbReference type="EMBL" id="CP102290">
    <property type="protein sequence ID" value="UWP60696.1"/>
    <property type="molecule type" value="Genomic_DNA"/>
</dbReference>
<dbReference type="PANTHER" id="PTHR35007">
    <property type="entry name" value="INTEGRAL MEMBRANE PROTEIN-RELATED"/>
    <property type="match status" value="1"/>
</dbReference>
<dbReference type="Pfam" id="PF00482">
    <property type="entry name" value="T2SSF"/>
    <property type="match status" value="1"/>
</dbReference>
<keyword evidence="9" id="KW-1185">Reference proteome</keyword>
<evidence type="ECO:0000256" key="5">
    <source>
        <dbReference type="ARBA" id="ARBA00023136"/>
    </source>
</evidence>
<sequence length="247" mass="28055">MKLDYRVYHFTKREAVRYAGEASALCLLVNLLCYRSWWALAMFFVVPPLYFRHKKKYLIERRKKRLNYAFKDALASLSVALKAGYSMENAIAECIRDLRNIYEEHDPILQEFLYLQSQLSVSVPIEQLLSDFGNRCDVEDIRNFAGVYGIAKRSGGNLSRILQDAARTLNDRIEVQKEVEACVAAKKMEQTIMSVVPCGIILYMQAMSPGFLDVLYGSAAGVCVMTACLAGYAAAFWMGRKIVRIEV</sequence>
<accession>A0ABY5VKZ9</accession>
<feature type="transmembrane region" description="Helical" evidence="6">
    <location>
        <begin position="191"/>
        <end position="208"/>
    </location>
</feature>
<keyword evidence="2" id="KW-1003">Cell membrane</keyword>
<evidence type="ECO:0000256" key="2">
    <source>
        <dbReference type="ARBA" id="ARBA00022475"/>
    </source>
</evidence>
<dbReference type="RefSeq" id="WP_028530387.1">
    <property type="nucleotide sequence ID" value="NZ_CABLBR010000002.1"/>
</dbReference>
<protein>
    <submittedName>
        <fullName evidence="8">Type II secretion system F family protein</fullName>
    </submittedName>
</protein>
<keyword evidence="4 6" id="KW-1133">Transmembrane helix</keyword>
<dbReference type="Proteomes" id="UP001060164">
    <property type="component" value="Chromosome"/>
</dbReference>
<evidence type="ECO:0000313" key="8">
    <source>
        <dbReference type="EMBL" id="UWP60696.1"/>
    </source>
</evidence>